<dbReference type="Proteomes" id="UP000239724">
    <property type="component" value="Unassembled WGS sequence"/>
</dbReference>
<gene>
    <name evidence="1" type="ORF">CCS01_15035</name>
</gene>
<keyword evidence="2" id="KW-1185">Reference proteome</keyword>
<organism evidence="1 2">
    <name type="scientific">Rhodopila globiformis</name>
    <name type="common">Rhodopseudomonas globiformis</name>
    <dbReference type="NCBI Taxonomy" id="1071"/>
    <lineage>
        <taxon>Bacteria</taxon>
        <taxon>Pseudomonadati</taxon>
        <taxon>Pseudomonadota</taxon>
        <taxon>Alphaproteobacteria</taxon>
        <taxon>Acetobacterales</taxon>
        <taxon>Acetobacteraceae</taxon>
        <taxon>Rhodopila</taxon>
    </lineage>
</organism>
<sequence length="60" mass="6225">MHSRNNLAQARSGPSGGKWGRCSFQKCSIAIGAPAATAVPSRSVIRCGAVPRAMRSRQAG</sequence>
<proteinExistence type="predicted"/>
<reference evidence="1 2" key="1">
    <citation type="journal article" date="2018" name="Arch. Microbiol.">
        <title>New insights into the metabolic potential of the phototrophic purple bacterium Rhodopila globiformis DSM 161(T) from its draft genome sequence and evidence for a vanadium-dependent nitrogenase.</title>
        <authorList>
            <person name="Imhoff J.F."/>
            <person name="Rahn T."/>
            <person name="Kunzel S."/>
            <person name="Neulinger S.C."/>
        </authorList>
    </citation>
    <scope>NUCLEOTIDE SEQUENCE [LARGE SCALE GENOMIC DNA]</scope>
    <source>
        <strain evidence="1 2">DSM 161</strain>
    </source>
</reference>
<comment type="caution">
    <text evidence="1">The sequence shown here is derived from an EMBL/GenBank/DDBJ whole genome shotgun (WGS) entry which is preliminary data.</text>
</comment>
<accession>A0A2S6NEE7</accession>
<dbReference type="EMBL" id="NHRY01000156">
    <property type="protein sequence ID" value="PPQ33025.1"/>
    <property type="molecule type" value="Genomic_DNA"/>
</dbReference>
<evidence type="ECO:0000313" key="2">
    <source>
        <dbReference type="Proteomes" id="UP000239724"/>
    </source>
</evidence>
<dbReference type="AlphaFoldDB" id="A0A2S6NEE7"/>
<evidence type="ECO:0000313" key="1">
    <source>
        <dbReference type="EMBL" id="PPQ33025.1"/>
    </source>
</evidence>
<name>A0A2S6NEE7_RHOGL</name>
<protein>
    <submittedName>
        <fullName evidence="1">Uncharacterized protein</fullName>
    </submittedName>
</protein>